<protein>
    <submittedName>
        <fullName evidence="2">Uncharacterized protein</fullName>
    </submittedName>
</protein>
<evidence type="ECO:0000256" key="1">
    <source>
        <dbReference type="SAM" id="MobiDB-lite"/>
    </source>
</evidence>
<reference evidence="2 3" key="1">
    <citation type="submission" date="2018-12" db="EMBL/GenBank/DDBJ databases">
        <authorList>
            <person name="Grouzdev D.S."/>
            <person name="Krutkina M.S."/>
        </authorList>
    </citation>
    <scope>NUCLEOTIDE SEQUENCE [LARGE SCALE GENOMIC DNA]</scope>
    <source>
        <strain evidence="2 3">RmlP026</strain>
    </source>
</reference>
<comment type="caution">
    <text evidence="2">The sequence shown here is derived from an EMBL/GenBank/DDBJ whole genome shotgun (WGS) entry which is preliminary data.</text>
</comment>
<accession>A0A4Q2U4E3</accession>
<dbReference type="Proteomes" id="UP000290759">
    <property type="component" value="Unassembled WGS sequence"/>
</dbReference>
<gene>
    <name evidence="2" type="ORF">D3273_22860</name>
</gene>
<feature type="compositionally biased region" description="Polar residues" evidence="1">
    <location>
        <begin position="370"/>
        <end position="380"/>
    </location>
</feature>
<proteinExistence type="predicted"/>
<feature type="region of interest" description="Disordered" evidence="1">
    <location>
        <begin position="500"/>
        <end position="539"/>
    </location>
</feature>
<feature type="region of interest" description="Disordered" evidence="1">
    <location>
        <begin position="324"/>
        <end position="389"/>
    </location>
</feature>
<feature type="region of interest" description="Disordered" evidence="1">
    <location>
        <begin position="1003"/>
        <end position="1027"/>
    </location>
</feature>
<dbReference type="EMBL" id="QYBB01000044">
    <property type="protein sequence ID" value="RYC29655.1"/>
    <property type="molecule type" value="Genomic_DNA"/>
</dbReference>
<organism evidence="2 3">
    <name type="scientific">Lichenibacterium minor</name>
    <dbReference type="NCBI Taxonomy" id="2316528"/>
    <lineage>
        <taxon>Bacteria</taxon>
        <taxon>Pseudomonadati</taxon>
        <taxon>Pseudomonadota</taxon>
        <taxon>Alphaproteobacteria</taxon>
        <taxon>Hyphomicrobiales</taxon>
        <taxon>Lichenihabitantaceae</taxon>
        <taxon>Lichenibacterium</taxon>
    </lineage>
</organism>
<sequence length="1027" mass="105868">MGAVASGASLGGKVIRGIAAGGALGAASGASSSQDLTDLGQTAKGAGIGAIVGGGVGAAIPVAGAGYGALQRLLSRDAVPAMSGVTPAARDVLLSAIAKDGPEAVQRNAALYGDPAMLFDYGAGLKGVAQGLATKDGQAAAVVGDALGARQAATNARVRTGLDQNFGPAQDPAAVASSIADTRDAATVPLFARAAQAGVPYPADLAQRPAVASALRDAATDAANRGTPFPTITLDEAGQPVASQAALDAYNAGTRPAVTDALAGALGADPTRGPLTIEAALKAQRSAAADPLYAKWRDTPVPMTPALQDILSRPSVARALPDVERKAADQGRSIYARSSGPASSWERDPLGSGTVPDFPGDAVPGMPATPDNTYFSNFQKPTPPDMPRPQTARDVIRGLGGVRDSGGDLAARGVDEMGPGIGTLLHPPGSGKGVSADEASQVLAQLGYFGADTEAAMRGRSTSLLADVLTNHPSYPEGAASEAWAAHDNDMRDWQQWKSDTAGDTRYRDPAMPGRGPAPSYAPEDMGLPPGGEGSAQRVPPVTAEGLDYVGRTLRDKIDAAQRAGNNDDARIYSGLRDQLLNAVDNHPDEGVRGAWQAARDAYKGPSREIDALQAGREALADGVTVEQMRRDFAALGTDGERQQYRNGLFNAMRDKLGKASDTANFVRTVAGNQAIRDKFATVAHSPAALDAFNATMGQAQQRFTEATRPTAEAWHQALAALDARAAKGEPGIAAPRDALAAHMAQNPDYARARGIQAEYGGLQDAIGYGRQSLAGGADPIWPSAYAARIGEMSPAAVAANRVGQRATMEEAVGLAPNDQLAIKRLLGVGNTPGFTAPNVTPGAPDLSSFNAEKLATSFGHEPVARMQELLNANDAFNDTFNGVVRNSATARRQAMVEALKDADWKPRDVMDARSDHATGIGLVKQGVAKAVNAVGHALQGAPSNAARDLDLARLGTLTGPDRGEVLSHLLDRLPAYQGRESAVQAKQREAMIAAALLAGGGRQAVMDRPSPSPSTLAKALRQRVQR</sequence>
<feature type="compositionally biased region" description="Basic and acidic residues" evidence="1">
    <location>
        <begin position="500"/>
        <end position="509"/>
    </location>
</feature>
<dbReference type="AlphaFoldDB" id="A0A4Q2U4E3"/>
<reference evidence="2 3" key="2">
    <citation type="submission" date="2019-02" db="EMBL/GenBank/DDBJ databases">
        <title>'Lichenibacterium ramalinii' gen. nov. sp. nov., 'Lichenibacterium minor' gen. nov. sp. nov.</title>
        <authorList>
            <person name="Pankratov T."/>
        </authorList>
    </citation>
    <scope>NUCLEOTIDE SEQUENCE [LARGE SCALE GENOMIC DNA]</scope>
    <source>
        <strain evidence="2 3">RmlP026</strain>
    </source>
</reference>
<evidence type="ECO:0000313" key="3">
    <source>
        <dbReference type="Proteomes" id="UP000290759"/>
    </source>
</evidence>
<keyword evidence="3" id="KW-1185">Reference proteome</keyword>
<name>A0A4Q2U4E3_9HYPH</name>
<evidence type="ECO:0000313" key="2">
    <source>
        <dbReference type="EMBL" id="RYC29655.1"/>
    </source>
</evidence>